<dbReference type="InterPro" id="IPR036188">
    <property type="entry name" value="FAD/NAD-bd_sf"/>
</dbReference>
<dbReference type="PRINTS" id="PR00469">
    <property type="entry name" value="PNDRDTASEII"/>
</dbReference>
<dbReference type="PANTHER" id="PTHR43539:SF78">
    <property type="entry name" value="FLAVIN-CONTAINING MONOOXYGENASE"/>
    <property type="match status" value="1"/>
</dbReference>
<dbReference type="PANTHER" id="PTHR43539">
    <property type="entry name" value="FLAVIN-BINDING MONOOXYGENASE-LIKE PROTEIN (AFU_ORTHOLOGUE AFUA_4G09220)"/>
    <property type="match status" value="1"/>
</dbReference>
<proteinExistence type="predicted"/>
<sequence>MNNSVKLDVVVIGAGQAGLSIGYYLTQSNLSFVLLDQSSQIGETWLNRYDSLILFSPRTYSSLPGYEFPGESDGYPNKNETAEYLKKYQQKFSIPVELNTFVEQISKENDTFITSTNHFTYHSKIVVIATGPFQTPFLPKLTGSGLDEQIIQLHSSKYKNPQQLKRGTTLIVGAGNSGAQIAVELYNTHDVYISSNQDLKFSPHFIAGKSMFWWFEKLRIYDMFRTGTKVGEWIKKQPEPIMGTELKELVQQNKVKLTPRTKSTDGDKVTFEDGSSIKVANIIWATGFTQDFNWIKIDNVLNKQGNPLHNRGITQVSGLFFIGLPWLHKRPSALLGGVGEDAKFIVKYINNHNIRNE</sequence>
<accession>A0ABT9J4P9</accession>
<dbReference type="Pfam" id="PF13738">
    <property type="entry name" value="Pyr_redox_3"/>
    <property type="match status" value="1"/>
</dbReference>
<evidence type="ECO:0000313" key="2">
    <source>
        <dbReference type="EMBL" id="MDP5276601.1"/>
    </source>
</evidence>
<dbReference type="EC" id="1.14.13.-" evidence="2"/>
<reference evidence="2 3" key="1">
    <citation type="submission" date="2023-08" db="EMBL/GenBank/DDBJ databases">
        <authorList>
            <person name="Park J.-S."/>
        </authorList>
    </citation>
    <scope>NUCLEOTIDE SEQUENCE [LARGE SCALE GENOMIC DNA]</scope>
    <source>
        <strain evidence="2 3">2205SS18-9</strain>
    </source>
</reference>
<dbReference type="Gene3D" id="3.50.50.60">
    <property type="entry name" value="FAD/NAD(P)-binding domain"/>
    <property type="match status" value="1"/>
</dbReference>
<evidence type="ECO:0000313" key="3">
    <source>
        <dbReference type="Proteomes" id="UP001231941"/>
    </source>
</evidence>
<dbReference type="InterPro" id="IPR000960">
    <property type="entry name" value="Flavin_mOase"/>
</dbReference>
<evidence type="ECO:0000256" key="1">
    <source>
        <dbReference type="ARBA" id="ARBA00023002"/>
    </source>
</evidence>
<dbReference type="SUPFAM" id="SSF51905">
    <property type="entry name" value="FAD/NAD(P)-binding domain"/>
    <property type="match status" value="2"/>
</dbReference>
<keyword evidence="3" id="KW-1185">Reference proteome</keyword>
<gene>
    <name evidence="2" type="ORF">Q5Y73_21135</name>
</gene>
<keyword evidence="1 2" id="KW-0560">Oxidoreductase</keyword>
<dbReference type="GO" id="GO:0016491">
    <property type="term" value="F:oxidoreductase activity"/>
    <property type="evidence" value="ECO:0007669"/>
    <property type="project" value="UniProtKB-KW"/>
</dbReference>
<dbReference type="RefSeq" id="WP_305993909.1">
    <property type="nucleotide sequence ID" value="NZ_JAVAMP010000016.1"/>
</dbReference>
<dbReference type="Proteomes" id="UP001231941">
    <property type="component" value="Unassembled WGS sequence"/>
</dbReference>
<comment type="caution">
    <text evidence="2">The sequence shown here is derived from an EMBL/GenBank/DDBJ whole genome shotgun (WGS) entry which is preliminary data.</text>
</comment>
<organism evidence="2 3">
    <name type="scientific">Chengkuizengella axinellae</name>
    <dbReference type="NCBI Taxonomy" id="3064388"/>
    <lineage>
        <taxon>Bacteria</taxon>
        <taxon>Bacillati</taxon>
        <taxon>Bacillota</taxon>
        <taxon>Bacilli</taxon>
        <taxon>Bacillales</taxon>
        <taxon>Paenibacillaceae</taxon>
        <taxon>Chengkuizengella</taxon>
    </lineage>
</organism>
<dbReference type="PRINTS" id="PR00368">
    <property type="entry name" value="FADPNR"/>
</dbReference>
<dbReference type="InterPro" id="IPR050982">
    <property type="entry name" value="Auxin_biosynth/cation_transpt"/>
</dbReference>
<dbReference type="PIRSF" id="PIRSF000332">
    <property type="entry name" value="FMO"/>
    <property type="match status" value="1"/>
</dbReference>
<name>A0ABT9J4P9_9BACL</name>
<dbReference type="EMBL" id="JAVAMP010000016">
    <property type="protein sequence ID" value="MDP5276601.1"/>
    <property type="molecule type" value="Genomic_DNA"/>
</dbReference>
<protein>
    <submittedName>
        <fullName evidence="2">NAD(P)/FAD-dependent oxidoreductase</fullName>
        <ecNumber evidence="2">1.14.13.-</ecNumber>
    </submittedName>
</protein>